<sequence length="82" mass="9083">MALRSEARANGAWPPTFKLTSLNNVRNSNSIPSNAESSVRGTRSTSSFSKCNRVTSFARSSRVRRVLDRSGHCRADVRVIDE</sequence>
<dbReference type="AlphaFoldDB" id="A0A0C3QIU3"/>
<reference evidence="2 3" key="1">
    <citation type="submission" date="2014-04" db="EMBL/GenBank/DDBJ databases">
        <authorList>
            <consortium name="DOE Joint Genome Institute"/>
            <person name="Kuo A."/>
            <person name="Girlanda M."/>
            <person name="Perotto S."/>
            <person name="Kohler A."/>
            <person name="Nagy L.G."/>
            <person name="Floudas D."/>
            <person name="Copeland A."/>
            <person name="Barry K.W."/>
            <person name="Cichocki N."/>
            <person name="Veneault-Fourrey C."/>
            <person name="LaButti K."/>
            <person name="Lindquist E.A."/>
            <person name="Lipzen A."/>
            <person name="Lundell T."/>
            <person name="Morin E."/>
            <person name="Murat C."/>
            <person name="Sun H."/>
            <person name="Tunlid A."/>
            <person name="Henrissat B."/>
            <person name="Grigoriev I.V."/>
            <person name="Hibbett D.S."/>
            <person name="Martin F."/>
            <person name="Nordberg H.P."/>
            <person name="Cantor M.N."/>
            <person name="Hua S.X."/>
        </authorList>
    </citation>
    <scope>NUCLEOTIDE SEQUENCE [LARGE SCALE GENOMIC DNA]</scope>
    <source>
        <strain evidence="2 3">MUT 4182</strain>
    </source>
</reference>
<feature type="region of interest" description="Disordered" evidence="1">
    <location>
        <begin position="23"/>
        <end position="47"/>
    </location>
</feature>
<dbReference type="Proteomes" id="UP000054248">
    <property type="component" value="Unassembled WGS sequence"/>
</dbReference>
<evidence type="ECO:0000313" key="3">
    <source>
        <dbReference type="Proteomes" id="UP000054248"/>
    </source>
</evidence>
<dbReference type="HOGENOM" id="CLU_2559989_0_0_1"/>
<evidence type="ECO:0000256" key="1">
    <source>
        <dbReference type="SAM" id="MobiDB-lite"/>
    </source>
</evidence>
<organism evidence="2 3">
    <name type="scientific">Tulasnella calospora MUT 4182</name>
    <dbReference type="NCBI Taxonomy" id="1051891"/>
    <lineage>
        <taxon>Eukaryota</taxon>
        <taxon>Fungi</taxon>
        <taxon>Dikarya</taxon>
        <taxon>Basidiomycota</taxon>
        <taxon>Agaricomycotina</taxon>
        <taxon>Agaricomycetes</taxon>
        <taxon>Cantharellales</taxon>
        <taxon>Tulasnellaceae</taxon>
        <taxon>Tulasnella</taxon>
    </lineage>
</organism>
<protein>
    <submittedName>
        <fullName evidence="2">Uncharacterized protein</fullName>
    </submittedName>
</protein>
<name>A0A0C3QIU3_9AGAM</name>
<reference evidence="3" key="2">
    <citation type="submission" date="2015-01" db="EMBL/GenBank/DDBJ databases">
        <title>Evolutionary Origins and Diversification of the Mycorrhizal Mutualists.</title>
        <authorList>
            <consortium name="DOE Joint Genome Institute"/>
            <consortium name="Mycorrhizal Genomics Consortium"/>
            <person name="Kohler A."/>
            <person name="Kuo A."/>
            <person name="Nagy L.G."/>
            <person name="Floudas D."/>
            <person name="Copeland A."/>
            <person name="Barry K.W."/>
            <person name="Cichocki N."/>
            <person name="Veneault-Fourrey C."/>
            <person name="LaButti K."/>
            <person name="Lindquist E.A."/>
            <person name="Lipzen A."/>
            <person name="Lundell T."/>
            <person name="Morin E."/>
            <person name="Murat C."/>
            <person name="Riley R."/>
            <person name="Ohm R."/>
            <person name="Sun H."/>
            <person name="Tunlid A."/>
            <person name="Henrissat B."/>
            <person name="Grigoriev I.V."/>
            <person name="Hibbett D.S."/>
            <person name="Martin F."/>
        </authorList>
    </citation>
    <scope>NUCLEOTIDE SEQUENCE [LARGE SCALE GENOMIC DNA]</scope>
    <source>
        <strain evidence="3">MUT 4182</strain>
    </source>
</reference>
<gene>
    <name evidence="2" type="ORF">M407DRAFT_243564</name>
</gene>
<dbReference type="EMBL" id="KN823018">
    <property type="protein sequence ID" value="KIO26856.1"/>
    <property type="molecule type" value="Genomic_DNA"/>
</dbReference>
<keyword evidence="3" id="KW-1185">Reference proteome</keyword>
<proteinExistence type="predicted"/>
<accession>A0A0C3QIU3</accession>
<evidence type="ECO:0000313" key="2">
    <source>
        <dbReference type="EMBL" id="KIO26856.1"/>
    </source>
</evidence>